<keyword evidence="2" id="KW-1185">Reference proteome</keyword>
<sequence length="38" mass="4389">MPVIFAGTPDILSKNKFYDKKILKILKSCESWFIQKGT</sequence>
<organism evidence="1 2">
    <name type="scientific">Desulfonema limicola</name>
    <dbReference type="NCBI Taxonomy" id="45656"/>
    <lineage>
        <taxon>Bacteria</taxon>
        <taxon>Pseudomonadati</taxon>
        <taxon>Thermodesulfobacteriota</taxon>
        <taxon>Desulfobacteria</taxon>
        <taxon>Desulfobacterales</taxon>
        <taxon>Desulfococcaceae</taxon>
        <taxon>Desulfonema</taxon>
    </lineage>
</organism>
<accession>A0A975B3E3</accession>
<dbReference type="Proteomes" id="UP000663720">
    <property type="component" value="Chromosome"/>
</dbReference>
<dbReference type="EMBL" id="CP061799">
    <property type="protein sequence ID" value="QTA78065.1"/>
    <property type="molecule type" value="Genomic_DNA"/>
</dbReference>
<gene>
    <name evidence="1" type="ORF">dnl_02750</name>
</gene>
<proteinExistence type="predicted"/>
<dbReference type="KEGG" id="dli:dnl_02750"/>
<dbReference type="AlphaFoldDB" id="A0A975B3E3"/>
<name>A0A975B3E3_9BACT</name>
<evidence type="ECO:0000313" key="1">
    <source>
        <dbReference type="EMBL" id="QTA78065.1"/>
    </source>
</evidence>
<evidence type="ECO:0000313" key="2">
    <source>
        <dbReference type="Proteomes" id="UP000663720"/>
    </source>
</evidence>
<protein>
    <submittedName>
        <fullName evidence="1">Uncharacterized protein</fullName>
    </submittedName>
</protein>
<reference evidence="1" key="1">
    <citation type="journal article" date="2021" name="Microb. Physiol.">
        <title>Proteogenomic Insights into the Physiology of Marine, Sulfate-Reducing, Filamentous Desulfonema limicola and Desulfonema magnum.</title>
        <authorList>
            <person name="Schnaars V."/>
            <person name="Wohlbrand L."/>
            <person name="Scheve S."/>
            <person name="Hinrichs C."/>
            <person name="Reinhardt R."/>
            <person name="Rabus R."/>
        </authorList>
    </citation>
    <scope>NUCLEOTIDE SEQUENCE</scope>
    <source>
        <strain evidence="1">5ac10</strain>
    </source>
</reference>